<evidence type="ECO:0000313" key="8">
    <source>
        <dbReference type="EMBL" id="MBF6301708.1"/>
    </source>
</evidence>
<evidence type="ECO:0000256" key="2">
    <source>
        <dbReference type="ARBA" id="ARBA00022832"/>
    </source>
</evidence>
<gene>
    <name evidence="8" type="ORF">IU459_29820</name>
</gene>
<dbReference type="Pfam" id="PF02911">
    <property type="entry name" value="Formyl_trans_C"/>
    <property type="match status" value="1"/>
</dbReference>
<organism evidence="8 9">
    <name type="scientific">Nocardia amamiensis</name>
    <dbReference type="NCBI Taxonomy" id="404578"/>
    <lineage>
        <taxon>Bacteria</taxon>
        <taxon>Bacillati</taxon>
        <taxon>Actinomycetota</taxon>
        <taxon>Actinomycetes</taxon>
        <taxon>Mycobacteriales</taxon>
        <taxon>Nocardiaceae</taxon>
        <taxon>Nocardia</taxon>
    </lineage>
</organism>
<dbReference type="PROSITE" id="PS00166">
    <property type="entry name" value="ENOYL_COA_HYDRATASE"/>
    <property type="match status" value="1"/>
</dbReference>
<dbReference type="InterPro" id="IPR018376">
    <property type="entry name" value="Enoyl-CoA_hyd/isom_CS"/>
</dbReference>
<proteinExistence type="inferred from homology"/>
<keyword evidence="9" id="KW-1185">Reference proteome</keyword>
<dbReference type="SUPFAM" id="SSF52096">
    <property type="entry name" value="ClpP/crotonase"/>
    <property type="match status" value="1"/>
</dbReference>
<reference evidence="8 9" key="1">
    <citation type="submission" date="2020-10" db="EMBL/GenBank/DDBJ databases">
        <title>Identification of Nocardia species via Next-generation sequencing and recognition of intraspecies genetic diversity.</title>
        <authorList>
            <person name="Li P."/>
            <person name="Li P."/>
            <person name="Lu B."/>
        </authorList>
    </citation>
    <scope>NUCLEOTIDE SEQUENCE [LARGE SCALE GENOMIC DNA]</scope>
    <source>
        <strain evidence="8 9">BJ06-0157</strain>
    </source>
</reference>
<feature type="domain" description="Formyl transferase C-terminal" evidence="7">
    <location>
        <begin position="178"/>
        <end position="260"/>
    </location>
</feature>
<dbReference type="RefSeq" id="WP_195132918.1">
    <property type="nucleotide sequence ID" value="NZ_JADLQX010000030.1"/>
</dbReference>
<dbReference type="InterPro" id="IPR001753">
    <property type="entry name" value="Enoyl-CoA_hydra/iso"/>
</dbReference>
<sequence>MTQRVLILASANNSLTQRATLAVRRSGRTARIAIVHCESDIRRAVEANRFDIVVCPYLTTKIPADIHLRWTCVVLHPGPVGDRGPHALDWAISEREPLWGVTALTAVEEMDAGPVWSTRTFALPWRRKSAVYNTVIADAAIECLLEALDKAGRGLSPTPQTETPQQVAHARPRPAMRRGDRRIRWSDDATTILSLIHASDGSPGAQATIADLPMLVYDADRGRDDPPAPPGTALGRREEAIEIACGDGSIWVGRLRFSGGADPSCKGPAIQVLARAGFPVPALPVVDETRKSREIRYRRKGEIGFLTIDFYNGAMGPGQCGRLLAAFAYTAAQDTKVLVLENDGAYFSNGIDLSAVHLSEDPEGEAWRNLLAINNVCRAILTCSTQVTIAAVTGNAGAGGVMLALAADLVVAADRVVFNPHYRTIGLSGSEFHTYSLPRRVGGDTAQRLLRECRALDAAGAADLGLIDAVAPSVRFDGWLAELADECAHPARWGAMMAAKQSRTFDLNEIEGAELRRMARDIFRDEKEFRRKRRAFVLGDLRHASVAGL</sequence>
<name>A0ABS0D3L1_9NOCA</name>
<dbReference type="InterPro" id="IPR047180">
    <property type="entry name" value="HoxX-like"/>
</dbReference>
<dbReference type="PANTHER" id="PTHR43388">
    <property type="entry name" value="HYDROGENASE MATURATION FACTOR HOXX"/>
    <property type="match status" value="1"/>
</dbReference>
<dbReference type="InterPro" id="IPR036477">
    <property type="entry name" value="Formyl_transf_N_sf"/>
</dbReference>
<keyword evidence="2" id="KW-0443">Lipid metabolism</keyword>
<dbReference type="Gene3D" id="3.40.50.12230">
    <property type="match status" value="1"/>
</dbReference>
<accession>A0ABS0D3L1</accession>
<evidence type="ECO:0000313" key="9">
    <source>
        <dbReference type="Proteomes" id="UP000702209"/>
    </source>
</evidence>
<dbReference type="InterPro" id="IPR029045">
    <property type="entry name" value="ClpP/crotonase-like_dom_sf"/>
</dbReference>
<comment type="similarity">
    <text evidence="5">Belongs to the enoyl-CoA hydratase/isomerase family.</text>
</comment>
<comment type="catalytic activity">
    <reaction evidence="3">
        <text>a (3S)-3-hydroxyacyl-CoA = a (2E)-enoyl-CoA + H2O</text>
        <dbReference type="Rhea" id="RHEA:16105"/>
        <dbReference type="ChEBI" id="CHEBI:15377"/>
        <dbReference type="ChEBI" id="CHEBI:57318"/>
        <dbReference type="ChEBI" id="CHEBI:58856"/>
        <dbReference type="EC" id="4.2.1.17"/>
    </reaction>
</comment>
<dbReference type="EMBL" id="JADLQX010000030">
    <property type="protein sequence ID" value="MBF6301708.1"/>
    <property type="molecule type" value="Genomic_DNA"/>
</dbReference>
<feature type="region of interest" description="Disordered" evidence="6">
    <location>
        <begin position="155"/>
        <end position="178"/>
    </location>
</feature>
<keyword evidence="8" id="KW-0808">Transferase</keyword>
<dbReference type="InterPro" id="IPR005793">
    <property type="entry name" value="Formyl_trans_C"/>
</dbReference>
<evidence type="ECO:0000256" key="1">
    <source>
        <dbReference type="ARBA" id="ARBA00002994"/>
    </source>
</evidence>
<dbReference type="InterPro" id="IPR011034">
    <property type="entry name" value="Formyl_transferase-like_C_sf"/>
</dbReference>
<comment type="function">
    <text evidence="1">Could possibly oxidize fatty acids using specific components.</text>
</comment>
<dbReference type="PANTHER" id="PTHR43388:SF1">
    <property type="entry name" value="HYDROGENASE MATURATION FACTOR HOXX"/>
    <property type="match status" value="1"/>
</dbReference>
<evidence type="ECO:0000259" key="7">
    <source>
        <dbReference type="Pfam" id="PF02911"/>
    </source>
</evidence>
<evidence type="ECO:0000256" key="6">
    <source>
        <dbReference type="SAM" id="MobiDB-lite"/>
    </source>
</evidence>
<dbReference type="Proteomes" id="UP000702209">
    <property type="component" value="Unassembled WGS sequence"/>
</dbReference>
<dbReference type="Pfam" id="PF00378">
    <property type="entry name" value="ECH_1"/>
    <property type="match status" value="1"/>
</dbReference>
<feature type="compositionally biased region" description="Polar residues" evidence="6">
    <location>
        <begin position="157"/>
        <end position="166"/>
    </location>
</feature>
<evidence type="ECO:0000256" key="4">
    <source>
        <dbReference type="ARBA" id="ARBA00023717"/>
    </source>
</evidence>
<dbReference type="GO" id="GO:0016740">
    <property type="term" value="F:transferase activity"/>
    <property type="evidence" value="ECO:0007669"/>
    <property type="project" value="UniProtKB-KW"/>
</dbReference>
<evidence type="ECO:0000256" key="3">
    <source>
        <dbReference type="ARBA" id="ARBA00023709"/>
    </source>
</evidence>
<keyword evidence="2" id="KW-0276">Fatty acid metabolism</keyword>
<comment type="caution">
    <text evidence="8">The sequence shown here is derived from an EMBL/GenBank/DDBJ whole genome shotgun (WGS) entry which is preliminary data.</text>
</comment>
<evidence type="ECO:0000256" key="5">
    <source>
        <dbReference type="RuleBase" id="RU003707"/>
    </source>
</evidence>
<comment type="catalytic activity">
    <reaction evidence="4">
        <text>a 4-saturated-(3S)-3-hydroxyacyl-CoA = a (3E)-enoyl-CoA + H2O</text>
        <dbReference type="Rhea" id="RHEA:20724"/>
        <dbReference type="ChEBI" id="CHEBI:15377"/>
        <dbReference type="ChEBI" id="CHEBI:58521"/>
        <dbReference type="ChEBI" id="CHEBI:137480"/>
        <dbReference type="EC" id="4.2.1.17"/>
    </reaction>
</comment>
<protein>
    <submittedName>
        <fullName evidence="8">Formyl transferase</fullName>
    </submittedName>
</protein>
<dbReference type="SUPFAM" id="SSF50486">
    <property type="entry name" value="FMT C-terminal domain-like"/>
    <property type="match status" value="1"/>
</dbReference>
<dbReference type="SUPFAM" id="SSF53328">
    <property type="entry name" value="Formyltransferase"/>
    <property type="match status" value="1"/>
</dbReference>
<dbReference type="CDD" id="cd06558">
    <property type="entry name" value="crotonase-like"/>
    <property type="match status" value="1"/>
</dbReference>
<dbReference type="Gene3D" id="3.90.226.10">
    <property type="entry name" value="2-enoyl-CoA Hydratase, Chain A, domain 1"/>
    <property type="match status" value="1"/>
</dbReference>